<comment type="function">
    <text evidence="9">Part of the twin-arginine translocation (Tat) system that transports large folded proteins containing a characteristic twin-arginine motif in their signal peptide across membranes. TatA could form the protein-conducting channel of the Tat system.</text>
</comment>
<gene>
    <name evidence="9 11" type="primary">tatA</name>
    <name evidence="11" type="ORF">NW133_02375</name>
</gene>
<keyword evidence="5 9" id="KW-0653">Protein transport</keyword>
<evidence type="ECO:0000256" key="4">
    <source>
        <dbReference type="ARBA" id="ARBA00022692"/>
    </source>
</evidence>
<keyword evidence="6 9" id="KW-1133">Transmembrane helix</keyword>
<accession>A0ABT4BIA2</accession>
<dbReference type="PANTHER" id="PTHR42982">
    <property type="entry name" value="SEC-INDEPENDENT PROTEIN TRANSLOCASE PROTEIN TATA"/>
    <property type="match status" value="1"/>
</dbReference>
<reference evidence="11" key="2">
    <citation type="submission" date="2022-08" db="EMBL/GenBank/DDBJ databases">
        <authorList>
            <person name="Magnan C."/>
        </authorList>
    </citation>
    <scope>NUCLEOTIDE SEQUENCE</scope>
    <source>
        <strain evidence="11">NSP012P</strain>
    </source>
</reference>
<dbReference type="Gene3D" id="1.20.5.3310">
    <property type="match status" value="1"/>
</dbReference>
<organism evidence="11 12">
    <name type="scientific">Staphylococcus pettenkoferi</name>
    <dbReference type="NCBI Taxonomy" id="170573"/>
    <lineage>
        <taxon>Bacteria</taxon>
        <taxon>Bacillati</taxon>
        <taxon>Bacillota</taxon>
        <taxon>Bacilli</taxon>
        <taxon>Bacillales</taxon>
        <taxon>Staphylococcaceae</taxon>
        <taxon>Staphylococcus</taxon>
    </lineage>
</organism>
<evidence type="ECO:0000256" key="8">
    <source>
        <dbReference type="ARBA" id="ARBA00023136"/>
    </source>
</evidence>
<dbReference type="NCBIfam" id="NF011430">
    <property type="entry name" value="PRK14861.1"/>
    <property type="match status" value="1"/>
</dbReference>
<dbReference type="EMBL" id="JANSLD010000010">
    <property type="protein sequence ID" value="MCY1582393.1"/>
    <property type="molecule type" value="Genomic_DNA"/>
</dbReference>
<keyword evidence="8 9" id="KW-0472">Membrane</keyword>
<name>A0ABT4BIA2_9STAP</name>
<feature type="transmembrane region" description="Helical" evidence="9">
    <location>
        <begin position="6"/>
        <end position="26"/>
    </location>
</feature>
<reference evidence="11" key="1">
    <citation type="journal article" date="2022" name="Int. J. Mol. Sci.">
        <title>Phenotypic and Genotypic Virulence Characterisation of Staphylococcus pettenkoferi Strains Isolated from Human Bloodstream and Diabetic Foot Infections.</title>
        <authorList>
            <person name="Magnan C."/>
            <person name="Ahmad-Mansour N."/>
            <person name="Pouget C."/>
            <person name="Morsli M."/>
            <person name="Huc-Brandt S."/>
            <person name="Pantel A."/>
            <person name="Dunyach-Remy C."/>
            <person name="Sotto A."/>
            <person name="Molle V."/>
            <person name="Lavigne J.-P."/>
        </authorList>
    </citation>
    <scope>NUCLEOTIDE SEQUENCE</scope>
    <source>
        <strain evidence="11">NSP012P</strain>
    </source>
</reference>
<evidence type="ECO:0000256" key="5">
    <source>
        <dbReference type="ARBA" id="ARBA00022927"/>
    </source>
</evidence>
<dbReference type="InterPro" id="IPR003369">
    <property type="entry name" value="TatA/B/E"/>
</dbReference>
<comment type="subunit">
    <text evidence="9">Forms a complex with TatC.</text>
</comment>
<evidence type="ECO:0000256" key="2">
    <source>
        <dbReference type="ARBA" id="ARBA00022448"/>
    </source>
</evidence>
<comment type="caution">
    <text evidence="11">The sequence shown here is derived from an EMBL/GenBank/DDBJ whole genome shotgun (WGS) entry which is preliminary data.</text>
</comment>
<evidence type="ECO:0000313" key="11">
    <source>
        <dbReference type="EMBL" id="MCY1582393.1"/>
    </source>
</evidence>
<keyword evidence="2 9" id="KW-0813">Transport</keyword>
<dbReference type="Pfam" id="PF02416">
    <property type="entry name" value="TatA_B_E"/>
    <property type="match status" value="1"/>
</dbReference>
<evidence type="ECO:0000256" key="10">
    <source>
        <dbReference type="SAM" id="MobiDB-lite"/>
    </source>
</evidence>
<keyword evidence="12" id="KW-1185">Reference proteome</keyword>
<comment type="subcellular location">
    <subcellularLocation>
        <location evidence="1 9">Cell membrane</location>
        <topology evidence="1 9">Single-pass membrane protein</topology>
    </subcellularLocation>
</comment>
<evidence type="ECO:0000256" key="6">
    <source>
        <dbReference type="ARBA" id="ARBA00022989"/>
    </source>
</evidence>
<protein>
    <recommendedName>
        <fullName evidence="9">Sec-independent protein translocase protein TatA</fullName>
    </recommendedName>
</protein>
<evidence type="ECO:0000256" key="9">
    <source>
        <dbReference type="HAMAP-Rule" id="MF_00236"/>
    </source>
</evidence>
<evidence type="ECO:0000256" key="3">
    <source>
        <dbReference type="ARBA" id="ARBA00022475"/>
    </source>
</evidence>
<feature type="region of interest" description="Disordered" evidence="10">
    <location>
        <begin position="50"/>
        <end position="76"/>
    </location>
</feature>
<dbReference type="InterPro" id="IPR006312">
    <property type="entry name" value="TatA/E"/>
</dbReference>
<dbReference type="PANTHER" id="PTHR42982:SF1">
    <property type="entry name" value="SEC-INDEPENDENT PROTEIN TRANSLOCASE PROTEIN TATA"/>
    <property type="match status" value="1"/>
</dbReference>
<keyword evidence="7 9" id="KW-0811">Translocation</keyword>
<keyword evidence="3 9" id="KW-1003">Cell membrane</keyword>
<evidence type="ECO:0000256" key="1">
    <source>
        <dbReference type="ARBA" id="ARBA00004162"/>
    </source>
</evidence>
<dbReference type="HAMAP" id="MF_00236">
    <property type="entry name" value="TatA_E"/>
    <property type="match status" value="1"/>
</dbReference>
<proteinExistence type="inferred from homology"/>
<dbReference type="NCBIfam" id="TIGR01411">
    <property type="entry name" value="tatAE"/>
    <property type="match status" value="1"/>
</dbReference>
<sequence>MEHLFILGMTGPTSLVIISIIALIIFGPKKLPQFGKAIGDTLREFKSATKHIDDEEESDSLETPSRPSKQQRKSSK</sequence>
<dbReference type="Proteomes" id="UP001072952">
    <property type="component" value="Unassembled WGS sequence"/>
</dbReference>
<comment type="similarity">
    <text evidence="9">Belongs to the TatA/E family.</text>
</comment>
<evidence type="ECO:0000313" key="12">
    <source>
        <dbReference type="Proteomes" id="UP001072952"/>
    </source>
</evidence>
<dbReference type="RefSeq" id="WP_124225164.1">
    <property type="nucleotide sequence ID" value="NZ_JANSKN010000025.1"/>
</dbReference>
<keyword evidence="4 9" id="KW-0812">Transmembrane</keyword>
<evidence type="ECO:0000256" key="7">
    <source>
        <dbReference type="ARBA" id="ARBA00023010"/>
    </source>
</evidence>